<protein>
    <submittedName>
        <fullName evidence="1">Uncharacterized protein</fullName>
    </submittedName>
</protein>
<organism evidence="1 2">
    <name type="scientific">Dyadobacter luticola</name>
    <dbReference type="NCBI Taxonomy" id="1979387"/>
    <lineage>
        <taxon>Bacteria</taxon>
        <taxon>Pseudomonadati</taxon>
        <taxon>Bacteroidota</taxon>
        <taxon>Cytophagia</taxon>
        <taxon>Cytophagales</taxon>
        <taxon>Spirosomataceae</taxon>
        <taxon>Dyadobacter</taxon>
    </lineage>
</organism>
<reference evidence="1 2" key="1">
    <citation type="submission" date="2019-05" db="EMBL/GenBank/DDBJ databases">
        <authorList>
            <person name="Qu J.-H."/>
        </authorList>
    </citation>
    <scope>NUCLEOTIDE SEQUENCE [LARGE SCALE GENOMIC DNA]</scope>
    <source>
        <strain evidence="1 2">T17</strain>
    </source>
</reference>
<accession>A0A5R9KUZ3</accession>
<evidence type="ECO:0000313" key="1">
    <source>
        <dbReference type="EMBL" id="TLU99964.1"/>
    </source>
</evidence>
<comment type="caution">
    <text evidence="1">The sequence shown here is derived from an EMBL/GenBank/DDBJ whole genome shotgun (WGS) entry which is preliminary data.</text>
</comment>
<proteinExistence type="predicted"/>
<evidence type="ECO:0000313" key="2">
    <source>
        <dbReference type="Proteomes" id="UP000306402"/>
    </source>
</evidence>
<dbReference type="EMBL" id="VCEJ01000004">
    <property type="protein sequence ID" value="TLU99964.1"/>
    <property type="molecule type" value="Genomic_DNA"/>
</dbReference>
<dbReference type="AlphaFoldDB" id="A0A5R9KUZ3"/>
<sequence>MNKVFDQIAYSLSSHGKQIRSDTIKRLIREGDPETLSFVLNLLKQTAVPNGYPLIIHAMGKSRNPIYTDALLNVEYKNYELTINALIKLGVFDQYACFFLSRKDMKMKLRYAAKFISPRLILELCQVGKLDDILKAKSLYAAIWKVMVAKANF</sequence>
<dbReference type="RefSeq" id="WP_138365351.1">
    <property type="nucleotide sequence ID" value="NZ_VCEJ01000004.1"/>
</dbReference>
<name>A0A5R9KUZ3_9BACT</name>
<dbReference type="Proteomes" id="UP000306402">
    <property type="component" value="Unassembled WGS sequence"/>
</dbReference>
<gene>
    <name evidence="1" type="ORF">FEN17_10635</name>
</gene>
<keyword evidence="2" id="KW-1185">Reference proteome</keyword>